<keyword evidence="1" id="KW-1133">Transmembrane helix</keyword>
<keyword evidence="1" id="KW-0472">Membrane</keyword>
<reference evidence="2" key="2">
    <citation type="journal article" date="2015" name="Data Brief">
        <title>Shoot transcriptome of the giant reed, Arundo donax.</title>
        <authorList>
            <person name="Barrero R.A."/>
            <person name="Guerrero F.D."/>
            <person name="Moolhuijzen P."/>
            <person name="Goolsby J.A."/>
            <person name="Tidwell J."/>
            <person name="Bellgard S.E."/>
            <person name="Bellgard M.I."/>
        </authorList>
    </citation>
    <scope>NUCLEOTIDE SEQUENCE</scope>
    <source>
        <tissue evidence="2">Shoot tissue taken approximately 20 cm above the soil surface</tissue>
    </source>
</reference>
<name>A0A0A9BTF3_ARUDO</name>
<organism evidence="2">
    <name type="scientific">Arundo donax</name>
    <name type="common">Giant reed</name>
    <name type="synonym">Donax arundinaceus</name>
    <dbReference type="NCBI Taxonomy" id="35708"/>
    <lineage>
        <taxon>Eukaryota</taxon>
        <taxon>Viridiplantae</taxon>
        <taxon>Streptophyta</taxon>
        <taxon>Embryophyta</taxon>
        <taxon>Tracheophyta</taxon>
        <taxon>Spermatophyta</taxon>
        <taxon>Magnoliopsida</taxon>
        <taxon>Liliopsida</taxon>
        <taxon>Poales</taxon>
        <taxon>Poaceae</taxon>
        <taxon>PACMAD clade</taxon>
        <taxon>Arundinoideae</taxon>
        <taxon>Arundineae</taxon>
        <taxon>Arundo</taxon>
    </lineage>
</organism>
<sequence length="34" mass="3705">MTVLQSLVGLRSVVSYLVVFFIAADSITSLFDRG</sequence>
<proteinExistence type="predicted"/>
<dbReference type="EMBL" id="GBRH01232417">
    <property type="protein sequence ID" value="JAD65478.1"/>
    <property type="molecule type" value="Transcribed_RNA"/>
</dbReference>
<reference evidence="2" key="1">
    <citation type="submission" date="2014-09" db="EMBL/GenBank/DDBJ databases">
        <authorList>
            <person name="Magalhaes I.L.F."/>
            <person name="Oliveira U."/>
            <person name="Santos F.R."/>
            <person name="Vidigal T.H.D.A."/>
            <person name="Brescovit A.D."/>
            <person name="Santos A.J."/>
        </authorList>
    </citation>
    <scope>NUCLEOTIDE SEQUENCE</scope>
    <source>
        <tissue evidence="2">Shoot tissue taken approximately 20 cm above the soil surface</tissue>
    </source>
</reference>
<evidence type="ECO:0000313" key="2">
    <source>
        <dbReference type="EMBL" id="JAD65478.1"/>
    </source>
</evidence>
<protein>
    <submittedName>
        <fullName evidence="2">Uncharacterized protein</fullName>
    </submittedName>
</protein>
<dbReference type="AlphaFoldDB" id="A0A0A9BTF3"/>
<keyword evidence="1" id="KW-0812">Transmembrane</keyword>
<feature type="transmembrane region" description="Helical" evidence="1">
    <location>
        <begin position="13"/>
        <end position="31"/>
    </location>
</feature>
<accession>A0A0A9BTF3</accession>
<evidence type="ECO:0000256" key="1">
    <source>
        <dbReference type="SAM" id="Phobius"/>
    </source>
</evidence>